<gene>
    <name evidence="6" type="primary">mobA</name>
    <name evidence="6" type="ORF">pG5A4Y217_04</name>
    <name evidence="5" type="ORF">pG5A4Y413_04</name>
</gene>
<organism evidence="6">
    <name type="scientific">Escherichia coli</name>
    <dbReference type="NCBI Taxonomy" id="562"/>
    <lineage>
        <taxon>Bacteria</taxon>
        <taxon>Pseudomonadati</taxon>
        <taxon>Pseudomonadota</taxon>
        <taxon>Gammaproteobacteria</taxon>
        <taxon>Enterobacterales</taxon>
        <taxon>Enterobacteriaceae</taxon>
        <taxon>Escherichia</taxon>
    </lineage>
</organism>
<keyword evidence="2" id="KW-0184">Conjugation</keyword>
<feature type="region of interest" description="Disordered" evidence="3">
    <location>
        <begin position="438"/>
        <end position="462"/>
    </location>
</feature>
<dbReference type="EMBL" id="KJ541070">
    <property type="protein sequence ID" value="AIU96816.1"/>
    <property type="molecule type" value="Genomic_DNA"/>
</dbReference>
<evidence type="ECO:0000313" key="5">
    <source>
        <dbReference type="EMBL" id="AIU96816.1"/>
    </source>
</evidence>
<feature type="region of interest" description="Disordered" evidence="3">
    <location>
        <begin position="267"/>
        <end position="297"/>
    </location>
</feature>
<protein>
    <submittedName>
        <fullName evidence="6">MobA relaxase</fullName>
    </submittedName>
</protein>
<feature type="domain" description="MobA/MobL protein" evidence="4">
    <location>
        <begin position="42"/>
        <end position="220"/>
    </location>
</feature>
<evidence type="ECO:0000256" key="2">
    <source>
        <dbReference type="ARBA" id="ARBA00022971"/>
    </source>
</evidence>
<evidence type="ECO:0000313" key="6">
    <source>
        <dbReference type="EMBL" id="AIU96838.1"/>
    </source>
</evidence>
<accession>A0A0A0R6R9</accession>
<keyword evidence="6" id="KW-0614">Plasmid</keyword>
<reference evidence="6" key="2">
    <citation type="submission" date="2014-03" db="EMBL/GenBank/DDBJ databases">
        <authorList>
            <consortium name="Canadaian Nosocomial Infection Surveillance Program"/>
            <person name="Boyd D.A."/>
            <person name="Mataseje L.F."/>
            <person name="Mulvey M.R."/>
        </authorList>
    </citation>
    <scope>NUCLEOTIDE SEQUENCE</scope>
    <source>
        <strain evidence="6">A4Y217</strain>
        <plasmid evidence="6">pG5A4Y217</plasmid>
    </source>
</reference>
<geneLocation type="plasmid" evidence="6">
    <name>pG5A4Y217</name>
</geneLocation>
<feature type="compositionally biased region" description="Basic and acidic residues" evidence="3">
    <location>
        <begin position="207"/>
        <end position="221"/>
    </location>
</feature>
<evidence type="ECO:0000256" key="1">
    <source>
        <dbReference type="ARBA" id="ARBA00010873"/>
    </source>
</evidence>
<comment type="similarity">
    <text evidence="1">Belongs to the MobA/MobL family.</text>
</comment>
<dbReference type="Pfam" id="PF03389">
    <property type="entry name" value="MobA_MobL"/>
    <property type="match status" value="1"/>
</dbReference>
<feature type="region of interest" description="Disordered" evidence="3">
    <location>
        <begin position="207"/>
        <end position="227"/>
    </location>
</feature>
<feature type="compositionally biased region" description="Basic and acidic residues" evidence="3">
    <location>
        <begin position="553"/>
        <end position="573"/>
    </location>
</feature>
<name>A0A0A0R6R9_ECOLX</name>
<dbReference type="EMBL" id="KJ541071">
    <property type="protein sequence ID" value="AIU96838.1"/>
    <property type="molecule type" value="Genomic_DNA"/>
</dbReference>
<evidence type="ECO:0000256" key="3">
    <source>
        <dbReference type="SAM" id="MobiDB-lite"/>
    </source>
</evidence>
<dbReference type="AlphaFoldDB" id="A0A0A0R6R9"/>
<reference evidence="6" key="3">
    <citation type="journal article" date="2015" name="Microb. Drug Resist.">
        <title>Complete Sequence of Four Multidrug-Resistant MOBQ1 Plasmids Harboring blaGES-5 Isolated from Escherichia coli and Serratia marcescens Persisting in a Hospital in Canada.</title>
        <authorList>
            <consortium name="Canadian Nosocomial Infection Surveillance Program"/>
            <person name="Boyd D."/>
            <person name="Taylor G."/>
            <person name="Fuller J."/>
            <person name="Bryce E."/>
            <person name="Embree J."/>
            <person name="Gravel D."/>
            <person name="Katz K."/>
            <person name="Kibsey P."/>
            <person name="Kuhn M."/>
            <person name="Langley J."/>
            <person name="Mataseje L."/>
            <person name="Mitchell R."/>
            <person name="Roscoe D."/>
            <person name="Simor A."/>
            <person name="Thomas E."/>
            <person name="Turgeon N."/>
            <person name="Mulvey M."/>
        </authorList>
    </citation>
    <scope>NUCLEOTIDE SEQUENCE</scope>
    <source>
        <strain evidence="6">A4Y217</strain>
        <strain evidence="5">A4Y413</strain>
        <plasmid evidence="6">pG5A4Y217</plasmid>
        <plasmid evidence="5">pG5A4Y413</plasmid>
    </source>
</reference>
<sequence>MAIGRLSMKVGKAGKAGPHAAYIAREGQYANRLERGEKLEATEAGNMPAWAQSNPLAFWQAADAYERKNGTTYREMEIALPRELSAAQRIELVREFVRQEIGDRHAYQWALHVPTAADGGEQPHFHLMFSERQVDGIDRDPEQYFKRYNAKAPEKGGARKGYGPSAGQTLTKAERAAELKELRGRWEAMCNAHLERAGVEQRIDMRSHAERGTGLEPERKQLPSAWRGEGRAQVIEFRAARAEVAQAAAELRRAVPDTGAEIIHLEAERQRREQAQREARERAEREKAQQERQRLERMSSRELAQEIARLRPPRVIDLVERDRAVLQAEAERQALQNQHTEAGSAAARARDQAQAWREAHKVQAWFHDKGIGHAPKLRELEQQREEHRAEWQRLGQRIEEASLRVQHVRQQAHQRITAEQEPTLAKLAELEALQKEKARQEREAEAKRLQQQRIEREREEESMAALEHRLAELRAAQEADATQPEPSDDDPRWAAFERTFMHAAQFEHYLSLTVLAAPLAGLKARFAAYMDTAAEQGMTPEMFAQACAKGMAEQERRAMQEQAARDADPKQPQEDSPVWGLGSNGTKNQRKKNIHTFHRIALKSSGTETYASKMPL</sequence>
<geneLocation type="plasmid" evidence="5">
    <name>pG5A4Y413</name>
</geneLocation>
<proteinExistence type="inferred from homology"/>
<dbReference type="InterPro" id="IPR005053">
    <property type="entry name" value="MobA_MobL"/>
</dbReference>
<reference evidence="5" key="1">
    <citation type="submission" date="2014-03" db="EMBL/GenBank/DDBJ databases">
        <authorList>
            <person name="Saikia M."/>
            <person name="Chaudhari Y."/>
            <person name="Khan M."/>
            <person name="Devi D."/>
        </authorList>
    </citation>
    <scope>NUCLEOTIDE SEQUENCE</scope>
    <source>
        <strain evidence="5">A4Y413</strain>
        <plasmid evidence="5">pG5A4Y413</plasmid>
    </source>
</reference>
<evidence type="ECO:0000259" key="4">
    <source>
        <dbReference type="Pfam" id="PF03389"/>
    </source>
</evidence>
<feature type="region of interest" description="Disordered" evidence="3">
    <location>
        <begin position="553"/>
        <end position="593"/>
    </location>
</feature>
<dbReference type="Gene3D" id="3.30.930.30">
    <property type="match status" value="1"/>
</dbReference>